<organism evidence="2 3">
    <name type="scientific">Actinoplanes digitatis</name>
    <dbReference type="NCBI Taxonomy" id="1868"/>
    <lineage>
        <taxon>Bacteria</taxon>
        <taxon>Bacillati</taxon>
        <taxon>Actinomycetota</taxon>
        <taxon>Actinomycetes</taxon>
        <taxon>Micromonosporales</taxon>
        <taxon>Micromonosporaceae</taxon>
        <taxon>Actinoplanes</taxon>
    </lineage>
</organism>
<dbReference type="Proteomes" id="UP000578112">
    <property type="component" value="Unassembled WGS sequence"/>
</dbReference>
<feature type="transmembrane region" description="Helical" evidence="1">
    <location>
        <begin position="121"/>
        <end position="140"/>
    </location>
</feature>
<dbReference type="EMBL" id="JACHNH010000001">
    <property type="protein sequence ID" value="MBB4763858.1"/>
    <property type="molecule type" value="Genomic_DNA"/>
</dbReference>
<keyword evidence="1" id="KW-0472">Membrane</keyword>
<feature type="transmembrane region" description="Helical" evidence="1">
    <location>
        <begin position="152"/>
        <end position="173"/>
    </location>
</feature>
<keyword evidence="1" id="KW-0812">Transmembrane</keyword>
<dbReference type="AlphaFoldDB" id="A0A7W7HZW8"/>
<name>A0A7W7HZW8_9ACTN</name>
<evidence type="ECO:0000256" key="1">
    <source>
        <dbReference type="SAM" id="Phobius"/>
    </source>
</evidence>
<proteinExistence type="predicted"/>
<accession>A0A7W7HZW8</accession>
<reference evidence="2 3" key="1">
    <citation type="submission" date="2020-08" db="EMBL/GenBank/DDBJ databases">
        <title>Sequencing the genomes of 1000 actinobacteria strains.</title>
        <authorList>
            <person name="Klenk H.-P."/>
        </authorList>
    </citation>
    <scope>NUCLEOTIDE SEQUENCE [LARGE SCALE GENOMIC DNA]</scope>
    <source>
        <strain evidence="2 3">DSM 43149</strain>
    </source>
</reference>
<feature type="transmembrane region" description="Helical" evidence="1">
    <location>
        <begin position="53"/>
        <end position="75"/>
    </location>
</feature>
<comment type="caution">
    <text evidence="2">The sequence shown here is derived from an EMBL/GenBank/DDBJ whole genome shotgun (WGS) entry which is preliminary data.</text>
</comment>
<evidence type="ECO:0008006" key="4">
    <source>
        <dbReference type="Google" id="ProtNLM"/>
    </source>
</evidence>
<evidence type="ECO:0000313" key="3">
    <source>
        <dbReference type="Proteomes" id="UP000578112"/>
    </source>
</evidence>
<gene>
    <name evidence="2" type="ORF">BJ971_004414</name>
</gene>
<feature type="transmembrane region" description="Helical" evidence="1">
    <location>
        <begin position="20"/>
        <end position="41"/>
    </location>
</feature>
<keyword evidence="1" id="KW-1133">Transmembrane helix</keyword>
<evidence type="ECO:0000313" key="2">
    <source>
        <dbReference type="EMBL" id="MBB4763858.1"/>
    </source>
</evidence>
<dbReference type="RefSeq" id="WP_184995111.1">
    <property type="nucleotide sequence ID" value="NZ_BOMK01000041.1"/>
</dbReference>
<sequence length="175" mass="17780">MTQGDDAAARVRVRPEANEADFAGAIYGSMLAASVVVGGGLGADSHGPPPVRLALLLVATGVVFWLAHAYARLVGDRIHRTTISGAEIVRVARLEWPLLQATFPPAAAAVVVGVLGGGDRAAGWAALLVAIAGQVGWGMVAARQAGASRSLILLTAVVNLALGLVIISLKAALQH</sequence>
<feature type="transmembrane region" description="Helical" evidence="1">
    <location>
        <begin position="96"/>
        <end position="115"/>
    </location>
</feature>
<protein>
    <recommendedName>
        <fullName evidence="4">Integral membrane protein</fullName>
    </recommendedName>
</protein>
<keyword evidence="3" id="KW-1185">Reference proteome</keyword>